<organism evidence="2">
    <name type="scientific">bioreactor metagenome</name>
    <dbReference type="NCBI Taxonomy" id="1076179"/>
    <lineage>
        <taxon>unclassified sequences</taxon>
        <taxon>metagenomes</taxon>
        <taxon>ecological metagenomes</taxon>
    </lineage>
</organism>
<reference evidence="2" key="1">
    <citation type="submission" date="2019-08" db="EMBL/GenBank/DDBJ databases">
        <authorList>
            <person name="Kucharzyk K."/>
            <person name="Murdoch R.W."/>
            <person name="Higgins S."/>
            <person name="Loffler F."/>
        </authorList>
    </citation>
    <scope>NUCLEOTIDE SEQUENCE</scope>
</reference>
<accession>A0A645DS40</accession>
<evidence type="ECO:0008006" key="3">
    <source>
        <dbReference type="Google" id="ProtNLM"/>
    </source>
</evidence>
<feature type="coiled-coil region" evidence="1">
    <location>
        <begin position="98"/>
        <end position="168"/>
    </location>
</feature>
<proteinExistence type="predicted"/>
<feature type="coiled-coil region" evidence="1">
    <location>
        <begin position="29"/>
        <end position="56"/>
    </location>
</feature>
<protein>
    <recommendedName>
        <fullName evidence="3">Chromosome partition protein Smc</fullName>
    </recommendedName>
</protein>
<gene>
    <name evidence="2" type="ORF">SDC9_139223</name>
</gene>
<keyword evidence="1" id="KW-0175">Coiled coil</keyword>
<dbReference type="EMBL" id="VSSQ01039077">
    <property type="protein sequence ID" value="MPM92089.1"/>
    <property type="molecule type" value="Genomic_DNA"/>
</dbReference>
<comment type="caution">
    <text evidence="2">The sequence shown here is derived from an EMBL/GenBank/DDBJ whole genome shotgun (WGS) entry which is preliminary data.</text>
</comment>
<evidence type="ECO:0000256" key="1">
    <source>
        <dbReference type="SAM" id="Coils"/>
    </source>
</evidence>
<sequence length="197" mass="22806">MFWVIAPIVAVGVVAAIMSSASEGERAARRNWESKREEVKKTVAEHRRNIETHLKQAQQSYNFHFLTDLHFSSHRVADSAYKLLNDARESFSATIKILNNAFTKKNELKSKLEISTREQKKEFLTEIRSLNDFIGKVLEDKKAMESQRDSLLAEVKRLNAQTAELKAAIRDRCGEKGRDWHQRLEQRAQANRLRRAK</sequence>
<name>A0A645DS40_9ZZZZ</name>
<evidence type="ECO:0000313" key="2">
    <source>
        <dbReference type="EMBL" id="MPM92089.1"/>
    </source>
</evidence>
<dbReference type="AlphaFoldDB" id="A0A645DS40"/>